<dbReference type="PANTHER" id="PTHR46073:SF6">
    <property type="entry name" value="GH18 DOMAIN-CONTAINING PROTEIN"/>
    <property type="match status" value="1"/>
</dbReference>
<sequence length="1232" mass="141788">MSASSQPFLKSVSVNTQGESHEFKFVKVITVTLIVIFVCGLLAFGLSAGIWHVYDIFAESTTQAPLKKVENDGSAVETILAVLFCGILSLGLSAAVWYYFQEFDADKNSPMTTVPSIKNDYSTSKLSVATSPDSPKTPLRSPLKRLLKNNSHTEPCPKRVVGYFSEWEKSELRKEQLQKLTHVIYLFVPLQENGTIDSEKVWADSRFGDLKNKASSLKPGLKLMIGVGGSDKRFEFRQIVSDDTERKALIDSITSFIVEHDLDGVDVFWKWPFKHTRISYVKFLRELRTSLDTLRYKMYRQDPYIISIIAPRIHSEFDGFDLEEIMRIVDFVNVLTYDYFYTTQKVGPLSPLYGGREGNVDRTMKYLTCMTENPNKLNLGVAFYGTTYNDTDSPFEKSLDNFWISRGSTTTGPVGTSWNQISSNEKEIAKWDNASRTPYTWDGRKFFTFENERSLREKIEYAKDHNIGGIVIWVIDQDDDKSTLLNVVYSVFMCTSDEVFEKEIGNEVASTELSIANVSGPHLPTTNEKRIVGYFTEWERSDLQKAQLEKLTHVIYLFVPLQDNATIKLDHNRTDNRFWDLKNKASSLKPRLKVMVGVGGHETCYRFSPILADDKKRKILIDSITSFLDKFDLDGIEVFWTWPSKEDRHSYVIFLQELRTSLNNLKYRIHRYDQYIISTLIPRTHSEFEAFKLEEIIQIVDFINVQTYNYYFTTLKVGPNAPLYGGREEDVDKTMKHLFRMNLSPEKLNLAVAFFGIHYENTDSPFDETSDDVWIPMSSETKGPYGKRWDQLTSNDKTIAKWNDASRTPYTYDGRRFFSFDNERSVTAKIEYAKENNIGGIVIWVIDQDDEKQTLLNVVYSVFRSDTLITTVPRQLSRTTNSKLPLNASCRKRVIGYFTEWENADLREEQLGKLTHVIFLFATVQESAIIKLDNYRTETRFLDLKDKAHSVRSDLKMMIGVGGISYSYRFPPIVLDDGKRKILVESITSFIDEHDLDGVEIFWVWSYEKVKLHYSKFIRELRESLNNLKTSKKRTEDYLISIIVPPKIATISGGYYINEILESVDFLNVLTYDYYFNGDQVGPHSPIYGGTRGNIDETMKYLAHQTSQPSKLNMAVPFYGTFWSNASLPLLDDSDEIWKEKGDAAGPFAVRWRELVPNSWNMSTTKFHEKSKTSYIWIPETKHFLTFENERSLAEKAKYVKEHQLGGILIWAIDQDDDDSTLLNVVSSALGS</sequence>
<dbReference type="Gene3D" id="3.10.50.10">
    <property type="match status" value="2"/>
</dbReference>
<dbReference type="InterPro" id="IPR029070">
    <property type="entry name" value="Chitinase_insertion_sf"/>
</dbReference>
<proteinExistence type="predicted"/>
<feature type="transmembrane region" description="Helical" evidence="1">
    <location>
        <begin position="28"/>
        <end position="54"/>
    </location>
</feature>
<keyword evidence="1" id="KW-1133">Transmembrane helix</keyword>
<evidence type="ECO:0000313" key="3">
    <source>
        <dbReference type="EMBL" id="PIC44109.1"/>
    </source>
</evidence>
<dbReference type="Pfam" id="PF00704">
    <property type="entry name" value="Glyco_hydro_18"/>
    <property type="match status" value="3"/>
</dbReference>
<dbReference type="GO" id="GO:0008061">
    <property type="term" value="F:chitin binding"/>
    <property type="evidence" value="ECO:0007669"/>
    <property type="project" value="InterPro"/>
</dbReference>
<dbReference type="InterPro" id="IPR001223">
    <property type="entry name" value="Glyco_hydro18_cat"/>
</dbReference>
<feature type="domain" description="GH18" evidence="2">
    <location>
        <begin position="892"/>
        <end position="1232"/>
    </location>
</feature>
<feature type="transmembrane region" description="Helical" evidence="1">
    <location>
        <begin position="75"/>
        <end position="100"/>
    </location>
</feature>
<name>A0A2G5UX79_9PELO</name>
<dbReference type="GO" id="GO:0005975">
    <property type="term" value="P:carbohydrate metabolic process"/>
    <property type="evidence" value="ECO:0007669"/>
    <property type="project" value="InterPro"/>
</dbReference>
<gene>
    <name evidence="3" type="primary">Cnig_chr_II.g4591</name>
    <name evidence="3" type="ORF">B9Z55_004591</name>
</gene>
<comment type="caution">
    <text evidence="3">The sequence shown here is derived from an EMBL/GenBank/DDBJ whole genome shotgun (WGS) entry which is preliminary data.</text>
</comment>
<accession>A0A2G5UX79</accession>
<reference evidence="4" key="1">
    <citation type="submission" date="2017-10" db="EMBL/GenBank/DDBJ databases">
        <title>Rapid genome shrinkage in a self-fertile nematode reveals novel sperm competition proteins.</title>
        <authorList>
            <person name="Yin D."/>
            <person name="Schwarz E.M."/>
            <person name="Thomas C.G."/>
            <person name="Felde R.L."/>
            <person name="Korf I.F."/>
            <person name="Cutter A.D."/>
            <person name="Schartner C.M."/>
            <person name="Ralston E.J."/>
            <person name="Meyer B.J."/>
            <person name="Haag E.S."/>
        </authorList>
    </citation>
    <scope>NUCLEOTIDE SEQUENCE [LARGE SCALE GENOMIC DNA]</scope>
    <source>
        <strain evidence="4">JU1422</strain>
    </source>
</reference>
<organism evidence="3 4">
    <name type="scientific">Caenorhabditis nigoni</name>
    <dbReference type="NCBI Taxonomy" id="1611254"/>
    <lineage>
        <taxon>Eukaryota</taxon>
        <taxon>Metazoa</taxon>
        <taxon>Ecdysozoa</taxon>
        <taxon>Nematoda</taxon>
        <taxon>Chromadorea</taxon>
        <taxon>Rhabditida</taxon>
        <taxon>Rhabditina</taxon>
        <taxon>Rhabditomorpha</taxon>
        <taxon>Rhabditoidea</taxon>
        <taxon>Rhabditidae</taxon>
        <taxon>Peloderinae</taxon>
        <taxon>Caenorhabditis</taxon>
    </lineage>
</organism>
<evidence type="ECO:0000313" key="4">
    <source>
        <dbReference type="Proteomes" id="UP000230233"/>
    </source>
</evidence>
<evidence type="ECO:0000256" key="1">
    <source>
        <dbReference type="SAM" id="Phobius"/>
    </source>
</evidence>
<dbReference type="PROSITE" id="PS51910">
    <property type="entry name" value="GH18_2"/>
    <property type="match status" value="3"/>
</dbReference>
<protein>
    <recommendedName>
        <fullName evidence="2">GH18 domain-containing protein</fullName>
    </recommendedName>
</protein>
<dbReference type="Gene3D" id="3.20.20.80">
    <property type="entry name" value="Glycosidases"/>
    <property type="match status" value="4"/>
</dbReference>
<dbReference type="AlphaFoldDB" id="A0A2G5UX79"/>
<dbReference type="Proteomes" id="UP000230233">
    <property type="component" value="Chromosome II"/>
</dbReference>
<feature type="domain" description="GH18" evidence="2">
    <location>
        <begin position="158"/>
        <end position="495"/>
    </location>
</feature>
<dbReference type="OrthoDB" id="73875at2759"/>
<dbReference type="SMART" id="SM00636">
    <property type="entry name" value="Glyco_18"/>
    <property type="match status" value="3"/>
</dbReference>
<dbReference type="STRING" id="1611254.A0A2G5UX79"/>
<dbReference type="SUPFAM" id="SSF51445">
    <property type="entry name" value="(Trans)glycosidases"/>
    <property type="match status" value="3"/>
</dbReference>
<dbReference type="EMBL" id="PDUG01000002">
    <property type="protein sequence ID" value="PIC44109.1"/>
    <property type="molecule type" value="Genomic_DNA"/>
</dbReference>
<dbReference type="InterPro" id="IPR011583">
    <property type="entry name" value="Chitinase_II/V-like_cat"/>
</dbReference>
<feature type="domain" description="GH18" evidence="2">
    <location>
        <begin position="529"/>
        <end position="866"/>
    </location>
</feature>
<keyword evidence="1" id="KW-0472">Membrane</keyword>
<dbReference type="PANTHER" id="PTHR46073">
    <property type="entry name" value="CHITINASE"/>
    <property type="match status" value="1"/>
</dbReference>
<keyword evidence="1" id="KW-0812">Transmembrane</keyword>
<evidence type="ECO:0000259" key="2">
    <source>
        <dbReference type="PROSITE" id="PS51910"/>
    </source>
</evidence>
<dbReference type="InterPro" id="IPR017853">
    <property type="entry name" value="GH"/>
</dbReference>
<keyword evidence="4" id="KW-1185">Reference proteome</keyword>